<dbReference type="InterPro" id="IPR021741">
    <property type="entry name" value="DUF3311"/>
</dbReference>
<organism evidence="2 3">
    <name type="scientific">Candidatus Acidulodesulfobacterium acidiphilum</name>
    <dbReference type="NCBI Taxonomy" id="2597224"/>
    <lineage>
        <taxon>Bacteria</taxon>
        <taxon>Deltaproteobacteria</taxon>
        <taxon>Candidatus Acidulodesulfobacterales</taxon>
        <taxon>Candidatus Acidulodesulfobacterium</taxon>
    </lineage>
</organism>
<keyword evidence="1" id="KW-0472">Membrane</keyword>
<keyword evidence="1" id="KW-0812">Transmembrane</keyword>
<gene>
    <name evidence="2" type="ORF">EVJ48_03335</name>
</gene>
<accession>A0A520XEY4</accession>
<protein>
    <submittedName>
        <fullName evidence="2">DUF3311 domain-containing protein</fullName>
    </submittedName>
</protein>
<evidence type="ECO:0000313" key="3">
    <source>
        <dbReference type="Proteomes" id="UP000322454"/>
    </source>
</evidence>
<sequence>MKNAYLLAGILIIIPIAVLAAVPLYNRVEPAFLGMPFFYWFQTLWLVLAAILYSAASKLISKEKGGGDL</sequence>
<proteinExistence type="predicted"/>
<feature type="transmembrane region" description="Helical" evidence="1">
    <location>
        <begin position="5"/>
        <end position="25"/>
    </location>
</feature>
<evidence type="ECO:0000313" key="2">
    <source>
        <dbReference type="EMBL" id="RZV39732.1"/>
    </source>
</evidence>
<name>A0A520XEY4_9DELT</name>
<comment type="caution">
    <text evidence="2">The sequence shown here is derived from an EMBL/GenBank/DDBJ whole genome shotgun (WGS) entry which is preliminary data.</text>
</comment>
<dbReference type="Proteomes" id="UP000322454">
    <property type="component" value="Unassembled WGS sequence"/>
</dbReference>
<feature type="transmembrane region" description="Helical" evidence="1">
    <location>
        <begin position="37"/>
        <end position="56"/>
    </location>
</feature>
<dbReference type="AlphaFoldDB" id="A0A520XEY4"/>
<keyword evidence="1" id="KW-1133">Transmembrane helix</keyword>
<dbReference type="EMBL" id="SHMQ01000006">
    <property type="protein sequence ID" value="RZV39732.1"/>
    <property type="molecule type" value="Genomic_DNA"/>
</dbReference>
<dbReference type="Pfam" id="PF11755">
    <property type="entry name" value="DUF3311"/>
    <property type="match status" value="1"/>
</dbReference>
<evidence type="ECO:0000256" key="1">
    <source>
        <dbReference type="SAM" id="Phobius"/>
    </source>
</evidence>
<reference evidence="2 3" key="1">
    <citation type="submission" date="2019-01" db="EMBL/GenBank/DDBJ databases">
        <title>Insights into ecological role of a new deltaproteobacterial order Candidatus Sinidesulfobacterales (Sva0485) by metagenomics and metatranscriptomics.</title>
        <authorList>
            <person name="Tan S."/>
            <person name="Liu J."/>
            <person name="Fang Y."/>
            <person name="Hedlund B."/>
            <person name="Lian Z.-H."/>
            <person name="Huang L.-Y."/>
            <person name="Li J.-T."/>
            <person name="Huang L.-N."/>
            <person name="Li W.-J."/>
            <person name="Jiang H.-C."/>
            <person name="Dong H.-L."/>
            <person name="Shu W.-S."/>
        </authorList>
    </citation>
    <scope>NUCLEOTIDE SEQUENCE [LARGE SCALE GENOMIC DNA]</scope>
    <source>
        <strain evidence="2">AP4</strain>
    </source>
</reference>